<dbReference type="PROSITE" id="PS50983">
    <property type="entry name" value="FE_B12_PBP"/>
    <property type="match status" value="1"/>
</dbReference>
<dbReference type="SUPFAM" id="SSF53807">
    <property type="entry name" value="Helical backbone' metal receptor"/>
    <property type="match status" value="1"/>
</dbReference>
<dbReference type="PANTHER" id="PTHR30535">
    <property type="entry name" value="VITAMIN B12-BINDING PROTEIN"/>
    <property type="match status" value="1"/>
</dbReference>
<dbReference type="PANTHER" id="PTHR30535:SF34">
    <property type="entry name" value="MOLYBDATE-BINDING PROTEIN MOLA"/>
    <property type="match status" value="1"/>
</dbReference>
<dbReference type="Gene3D" id="3.40.50.1980">
    <property type="entry name" value="Nitrogenase molybdenum iron protein domain"/>
    <property type="match status" value="2"/>
</dbReference>
<organism evidence="3 4">
    <name type="scientific">Autumnicola musiva</name>
    <dbReference type="NCBI Taxonomy" id="3075589"/>
    <lineage>
        <taxon>Bacteria</taxon>
        <taxon>Pseudomonadati</taxon>
        <taxon>Bacteroidota</taxon>
        <taxon>Flavobacteriia</taxon>
        <taxon>Flavobacteriales</taxon>
        <taxon>Flavobacteriaceae</taxon>
        <taxon>Autumnicola</taxon>
    </lineage>
</organism>
<evidence type="ECO:0000259" key="2">
    <source>
        <dbReference type="PROSITE" id="PS50983"/>
    </source>
</evidence>
<feature type="domain" description="Fe/B12 periplasmic-binding" evidence="2">
    <location>
        <begin position="19"/>
        <end position="262"/>
    </location>
</feature>
<evidence type="ECO:0000256" key="1">
    <source>
        <dbReference type="ARBA" id="ARBA00022729"/>
    </source>
</evidence>
<protein>
    <submittedName>
        <fullName evidence="3">Helical backbone metal receptor</fullName>
    </submittedName>
</protein>
<evidence type="ECO:0000313" key="3">
    <source>
        <dbReference type="EMBL" id="MDT0678137.1"/>
    </source>
</evidence>
<keyword evidence="4" id="KW-1185">Reference proteome</keyword>
<evidence type="ECO:0000313" key="4">
    <source>
        <dbReference type="Proteomes" id="UP001262582"/>
    </source>
</evidence>
<dbReference type="EMBL" id="JAVRHK010000016">
    <property type="protein sequence ID" value="MDT0678137.1"/>
    <property type="molecule type" value="Genomic_DNA"/>
</dbReference>
<keyword evidence="3" id="KW-0675">Receptor</keyword>
<reference evidence="3 4" key="1">
    <citation type="submission" date="2023-09" db="EMBL/GenBank/DDBJ databases">
        <authorList>
            <person name="Rey-Velasco X."/>
        </authorList>
    </citation>
    <scope>NUCLEOTIDE SEQUENCE [LARGE SCALE GENOMIC DNA]</scope>
    <source>
        <strain evidence="3 4">F117</strain>
    </source>
</reference>
<dbReference type="Pfam" id="PF01497">
    <property type="entry name" value="Peripla_BP_2"/>
    <property type="match status" value="1"/>
</dbReference>
<gene>
    <name evidence="3" type="ORF">RM539_16260</name>
</gene>
<dbReference type="InterPro" id="IPR002491">
    <property type="entry name" value="ABC_transptr_periplasmic_BD"/>
</dbReference>
<keyword evidence="1" id="KW-0732">Signal</keyword>
<proteinExistence type="predicted"/>
<dbReference type="NCBIfam" id="NF038402">
    <property type="entry name" value="TroA_like"/>
    <property type="match status" value="1"/>
</dbReference>
<dbReference type="Proteomes" id="UP001262582">
    <property type="component" value="Unassembled WGS sequence"/>
</dbReference>
<dbReference type="InterPro" id="IPR054828">
    <property type="entry name" value="Vit_B12_bind_prot"/>
</dbReference>
<comment type="caution">
    <text evidence="3">The sequence shown here is derived from an EMBL/GenBank/DDBJ whole genome shotgun (WGS) entry which is preliminary data.</text>
</comment>
<dbReference type="InterPro" id="IPR050902">
    <property type="entry name" value="ABC_Transporter_SBP"/>
</dbReference>
<dbReference type="RefSeq" id="WP_311504474.1">
    <property type="nucleotide sequence ID" value="NZ_JAVRHK010000016.1"/>
</dbReference>
<accession>A0ABU3D9E1</accession>
<sequence length="262" mass="30574">MEIKDQLGRKLQIPDSPKQIVSLVPSQTELLIDLGLENKIAGITKFCVHPEDLQKRKKIVGGTKSVHFEKIKALQPDLIFCNKEENTEEMVLELEKICPVHVSDIVNLEDAFQLMRQYGEIFERKKKVEEIIAEIRAKQNLLENQIRGKKRLKVAYFIWKKPLMVAGKDTFINNLLELNQFENIYSGRYPETDLQQLQENDPDLIFLSSEPFPFKEKHKEIFESLRAEVILVDGEFFSWYGSRLLKAMDYFNQLQDQASISR</sequence>
<name>A0ABU3D9E1_9FLAO</name>